<dbReference type="PANTHER" id="PTHR33055">
    <property type="entry name" value="TRANSPOSASE FOR INSERTION SEQUENCE ELEMENT IS1111A"/>
    <property type="match status" value="1"/>
</dbReference>
<evidence type="ECO:0000256" key="1">
    <source>
        <dbReference type="SAM" id="Coils"/>
    </source>
</evidence>
<dbReference type="Pfam" id="PF01548">
    <property type="entry name" value="DEDD_Tnp_IS110"/>
    <property type="match status" value="1"/>
</dbReference>
<dbReference type="GO" id="GO:0004803">
    <property type="term" value="F:transposase activity"/>
    <property type="evidence" value="ECO:0007669"/>
    <property type="project" value="InterPro"/>
</dbReference>
<proteinExistence type="predicted"/>
<dbReference type="InterPro" id="IPR003346">
    <property type="entry name" value="Transposase_20"/>
</dbReference>
<dbReference type="Proteomes" id="UP000178485">
    <property type="component" value="Chromosome i"/>
</dbReference>
<dbReference type="EMBL" id="LT608328">
    <property type="protein sequence ID" value="SCM59712.1"/>
    <property type="molecule type" value="Genomic_DNA"/>
</dbReference>
<evidence type="ECO:0000313" key="4">
    <source>
        <dbReference type="EMBL" id="SCM59712.1"/>
    </source>
</evidence>
<keyword evidence="1" id="KW-0175">Coiled coil</keyword>
<organism evidence="4 5">
    <name type="scientific">Petrimonas mucosa</name>
    <dbReference type="NCBI Taxonomy" id="1642646"/>
    <lineage>
        <taxon>Bacteria</taxon>
        <taxon>Pseudomonadati</taxon>
        <taxon>Bacteroidota</taxon>
        <taxon>Bacteroidia</taxon>
        <taxon>Bacteroidales</taxon>
        <taxon>Dysgonomonadaceae</taxon>
        <taxon>Petrimonas</taxon>
    </lineage>
</organism>
<name>A0A1G4GAX8_9BACT</name>
<protein>
    <submittedName>
        <fullName evidence="4">Uncharacterized protein</fullName>
    </submittedName>
</protein>
<dbReference type="KEGG" id="pmuc:ING2E5A_2917"/>
<reference evidence="4 5" key="1">
    <citation type="submission" date="2016-08" db="EMBL/GenBank/DDBJ databases">
        <authorList>
            <person name="Seilhamer J.J."/>
        </authorList>
    </citation>
    <scope>NUCLEOTIDE SEQUENCE [LARGE SCALE GENOMIC DNA]</scope>
    <source>
        <strain evidence="4">ING2-E5A</strain>
    </source>
</reference>
<gene>
    <name evidence="4" type="ORF">ING2E5A_2917</name>
</gene>
<dbReference type="AlphaFoldDB" id="A0A1G4GAX8"/>
<dbReference type="RefSeq" id="WP_071137947.1">
    <property type="nucleotide sequence ID" value="NZ_LT608328.1"/>
</dbReference>
<accession>A0A1G4GAX8</accession>
<feature type="coiled-coil region" evidence="1">
    <location>
        <begin position="120"/>
        <end position="147"/>
    </location>
</feature>
<dbReference type="GO" id="GO:0003677">
    <property type="term" value="F:DNA binding"/>
    <property type="evidence" value="ECO:0007669"/>
    <property type="project" value="InterPro"/>
</dbReference>
<dbReference type="InterPro" id="IPR002525">
    <property type="entry name" value="Transp_IS110-like_N"/>
</dbReference>
<evidence type="ECO:0000259" key="2">
    <source>
        <dbReference type="Pfam" id="PF01548"/>
    </source>
</evidence>
<evidence type="ECO:0000259" key="3">
    <source>
        <dbReference type="Pfam" id="PF02371"/>
    </source>
</evidence>
<dbReference type="NCBIfam" id="NF033542">
    <property type="entry name" value="transpos_IS110"/>
    <property type="match status" value="1"/>
</dbReference>
<evidence type="ECO:0000313" key="5">
    <source>
        <dbReference type="Proteomes" id="UP000178485"/>
    </source>
</evidence>
<dbReference type="GO" id="GO:0006313">
    <property type="term" value="P:DNA transposition"/>
    <property type="evidence" value="ECO:0007669"/>
    <property type="project" value="InterPro"/>
</dbReference>
<dbReference type="Pfam" id="PF02371">
    <property type="entry name" value="Transposase_20"/>
    <property type="match status" value="1"/>
</dbReference>
<dbReference type="PANTHER" id="PTHR33055:SF13">
    <property type="entry name" value="TRANSPOSASE"/>
    <property type="match status" value="1"/>
</dbReference>
<feature type="domain" description="Transposase IS110-like N-terminal" evidence="2">
    <location>
        <begin position="6"/>
        <end position="148"/>
    </location>
</feature>
<keyword evidence="5" id="KW-1185">Reference proteome</keyword>
<dbReference type="InterPro" id="IPR047650">
    <property type="entry name" value="Transpos_IS110"/>
</dbReference>
<sequence>MRTVSGLDIHKDSIFMCILDEQGKKTEEKFGVTTREIKRMSSVLHTHYVSDICMESTGIYWIPIWRLLENDFSLHLVNPQFLKQLPGRKSDVKDAQWIATALLKELVRDSFVPDGNIQRLRQYGRRINEINKDLVRCEQRIDMLLQRCNIRLSNYVSRTKSKSYRKVVDALIAGETSADALVKLIHGRTVNRYGKSAVHEALEGCICESDSDLLQQYTQSFDMLQLQKQQCLDAMVRMCNQLYPEAFSFLLTVPGIKLVSAAIIISEIGDNMELFATAAALVSWAGLRPRNDESAGKIKSRQITHGNKYLRKALMECANGAARTKGSVFYFRFWHLKGMKKHHNAIIVAVAREMLTVIWTLLSRHENFDETYHLKKKTAS</sequence>
<feature type="domain" description="Transposase IS116/IS110/IS902 C-terminal" evidence="3">
    <location>
        <begin position="249"/>
        <end position="325"/>
    </location>
</feature>